<evidence type="ECO:0000313" key="4">
    <source>
        <dbReference type="WBParaSite" id="HNAJ_0000548901-mRNA-1"/>
    </source>
</evidence>
<evidence type="ECO:0000313" key="3">
    <source>
        <dbReference type="Proteomes" id="UP000278807"/>
    </source>
</evidence>
<feature type="compositionally biased region" description="Polar residues" evidence="1">
    <location>
        <begin position="11"/>
        <end position="23"/>
    </location>
</feature>
<evidence type="ECO:0000256" key="1">
    <source>
        <dbReference type="SAM" id="MobiDB-lite"/>
    </source>
</evidence>
<dbReference type="Proteomes" id="UP000278807">
    <property type="component" value="Unassembled WGS sequence"/>
</dbReference>
<dbReference type="OrthoDB" id="6261200at2759"/>
<protein>
    <submittedName>
        <fullName evidence="4">Dynein heavy chain tail domain-containing protein</fullName>
    </submittedName>
</protein>
<accession>A0A0R3TEK0</accession>
<proteinExistence type="predicted"/>
<evidence type="ECO:0000313" key="2">
    <source>
        <dbReference type="EMBL" id="VDO01347.1"/>
    </source>
</evidence>
<dbReference type="AlphaFoldDB" id="A0A0R3TEK0"/>
<feature type="region of interest" description="Disordered" evidence="1">
    <location>
        <begin position="1"/>
        <end position="24"/>
    </location>
</feature>
<organism evidence="4">
    <name type="scientific">Rodentolepis nana</name>
    <name type="common">Dwarf tapeworm</name>
    <name type="synonym">Hymenolepis nana</name>
    <dbReference type="NCBI Taxonomy" id="102285"/>
    <lineage>
        <taxon>Eukaryota</taxon>
        <taxon>Metazoa</taxon>
        <taxon>Spiralia</taxon>
        <taxon>Lophotrochozoa</taxon>
        <taxon>Platyhelminthes</taxon>
        <taxon>Cestoda</taxon>
        <taxon>Eucestoda</taxon>
        <taxon>Cyclophyllidea</taxon>
        <taxon>Hymenolepididae</taxon>
        <taxon>Rodentolepis</taxon>
    </lineage>
</organism>
<reference evidence="2 3" key="2">
    <citation type="submission" date="2018-11" db="EMBL/GenBank/DDBJ databases">
        <authorList>
            <consortium name="Pathogen Informatics"/>
        </authorList>
    </citation>
    <scope>NUCLEOTIDE SEQUENCE [LARGE SCALE GENOMIC DNA]</scope>
</reference>
<dbReference type="EMBL" id="UZAE01004760">
    <property type="protein sequence ID" value="VDO01347.1"/>
    <property type="molecule type" value="Genomic_DNA"/>
</dbReference>
<feature type="compositionally biased region" description="Basic and acidic residues" evidence="1">
    <location>
        <begin position="1"/>
        <end position="10"/>
    </location>
</feature>
<reference evidence="4" key="1">
    <citation type="submission" date="2017-02" db="UniProtKB">
        <authorList>
            <consortium name="WormBaseParasite"/>
        </authorList>
    </citation>
    <scope>IDENTIFICATION</scope>
</reference>
<gene>
    <name evidence="2" type="ORF">HNAJ_LOCUS5487</name>
</gene>
<name>A0A0R3TEK0_RODNA</name>
<keyword evidence="3" id="KW-1185">Reference proteome</keyword>
<sequence>MSTADKEQLRNEFSPTGSGTGHTLRTLEQAYDNYISDIRSPLQSTQRNYVFPELNPEVVSSIEKSLKEWRTVCQLLRIDQPEKITGQQTTTQMSQMSNSESDLEASIRKLAFWLDNVSLYLNSSGACLGGDFNQNAVIAHIKVNDLSNFLF</sequence>
<dbReference type="WBParaSite" id="HNAJ_0000548901-mRNA-1">
    <property type="protein sequence ID" value="HNAJ_0000548901-mRNA-1"/>
    <property type="gene ID" value="HNAJ_0000548901"/>
</dbReference>